<evidence type="ECO:0000256" key="3">
    <source>
        <dbReference type="ARBA" id="ARBA00013223"/>
    </source>
</evidence>
<reference evidence="11" key="1">
    <citation type="journal article" date="2019" name="Int. J. Syst. Evol. Microbiol.">
        <title>The Global Catalogue of Microorganisms (GCM) 10K type strain sequencing project: providing services to taxonomists for standard genome sequencing and annotation.</title>
        <authorList>
            <consortium name="The Broad Institute Genomics Platform"/>
            <consortium name="The Broad Institute Genome Sequencing Center for Infectious Disease"/>
            <person name="Wu L."/>
            <person name="Ma J."/>
        </authorList>
    </citation>
    <scope>NUCLEOTIDE SEQUENCE [LARGE SCALE GENOMIC DNA]</scope>
    <source>
        <strain evidence="11">JCM 17906</strain>
    </source>
</reference>
<proteinExistence type="inferred from homology"/>
<keyword evidence="6" id="KW-0521">NADP</keyword>
<accession>A0ABP8RK92</accession>
<evidence type="ECO:0000256" key="2">
    <source>
        <dbReference type="ARBA" id="ARBA00008312"/>
    </source>
</evidence>
<evidence type="ECO:0000256" key="4">
    <source>
        <dbReference type="ARBA" id="ARBA00022630"/>
    </source>
</evidence>
<keyword evidence="5" id="KW-0274">FAD</keyword>
<dbReference type="Pfam" id="PF07992">
    <property type="entry name" value="Pyr_redox_2"/>
    <property type="match status" value="1"/>
</dbReference>
<comment type="cofactor">
    <cofactor evidence="1">
        <name>FAD</name>
        <dbReference type="ChEBI" id="CHEBI:57692"/>
    </cofactor>
</comment>
<dbReference type="PIRSF" id="PIRSF000362">
    <property type="entry name" value="FNR"/>
    <property type="match status" value="1"/>
</dbReference>
<dbReference type="RefSeq" id="WP_345413646.1">
    <property type="nucleotide sequence ID" value="NZ_BAABGT010000019.1"/>
</dbReference>
<organism evidence="10 11">
    <name type="scientific">Pseudonocardia xishanensis</name>
    <dbReference type="NCBI Taxonomy" id="630995"/>
    <lineage>
        <taxon>Bacteria</taxon>
        <taxon>Bacillati</taxon>
        <taxon>Actinomycetota</taxon>
        <taxon>Actinomycetes</taxon>
        <taxon>Pseudonocardiales</taxon>
        <taxon>Pseudonocardiaceae</taxon>
        <taxon>Pseudonocardia</taxon>
    </lineage>
</organism>
<comment type="similarity">
    <text evidence="2">Belongs to the ferredoxin--NADP reductase type 1 family.</text>
</comment>
<protein>
    <recommendedName>
        <fullName evidence="3">ferredoxin--NADP(+) reductase</fullName>
        <ecNumber evidence="3">1.18.1.2</ecNumber>
    </recommendedName>
</protein>
<evidence type="ECO:0000256" key="6">
    <source>
        <dbReference type="ARBA" id="ARBA00022857"/>
    </source>
</evidence>
<dbReference type="InterPro" id="IPR036188">
    <property type="entry name" value="FAD/NAD-bd_sf"/>
</dbReference>
<evidence type="ECO:0000313" key="10">
    <source>
        <dbReference type="EMBL" id="GAA4540232.1"/>
    </source>
</evidence>
<evidence type="ECO:0000256" key="7">
    <source>
        <dbReference type="ARBA" id="ARBA00023002"/>
    </source>
</evidence>
<evidence type="ECO:0000256" key="1">
    <source>
        <dbReference type="ARBA" id="ARBA00001974"/>
    </source>
</evidence>
<dbReference type="Gene3D" id="3.40.50.720">
    <property type="entry name" value="NAD(P)-binding Rossmann-like Domain"/>
    <property type="match status" value="1"/>
</dbReference>
<feature type="domain" description="FAD/NAD(P)-binding" evidence="9">
    <location>
        <begin position="3"/>
        <end position="191"/>
    </location>
</feature>
<comment type="caution">
    <text evidence="10">The sequence shown here is derived from an EMBL/GenBank/DDBJ whole genome shotgun (WGS) entry which is preliminary data.</text>
</comment>
<name>A0ABP8RK92_9PSEU</name>
<sequence>MISVAVVGAGPSGVFAAAELLKTPEASVDVLDRLPTPFGLVRYGVAPDHTRIKSVAKTMTRVLGDPRVRFLGNVEVGDVRQGATVDVPGLLDVYDAVLLATGAPNSRRLGIPGESLVGNHAAGDIVSWYNGHPGSGEPLATGSDVVTVIGAGNVSLDVARILLKGGAGLADTDVSQAVLGALDADPVREVHIVVRKGVTGTRFSVPELLEIERLAGVDIVVDEVDLALDVGERARYDSDRVVAQQVEVFRRWAERPPTDGGRRLRFWFGSRPVAIRGDGRVEEVVLEKAGVGTVELPTRAVIRSIGYLGQPVDGVPFDPGSGTIPNDRGRVGPGLYVTGWAKRGPNGIIGTNKACAVETVRRLVADLAEAPSRSTRPGAPSLPGSTVVTWEGWQRIDAAEIALGTSEGRARSKITELVRLLGIAATH</sequence>
<comment type="catalytic activity">
    <reaction evidence="8">
        <text>2 reduced [2Fe-2S]-[ferredoxin] + NADP(+) + H(+) = 2 oxidized [2Fe-2S]-[ferredoxin] + NADPH</text>
        <dbReference type="Rhea" id="RHEA:20125"/>
        <dbReference type="Rhea" id="RHEA-COMP:10000"/>
        <dbReference type="Rhea" id="RHEA-COMP:10001"/>
        <dbReference type="ChEBI" id="CHEBI:15378"/>
        <dbReference type="ChEBI" id="CHEBI:33737"/>
        <dbReference type="ChEBI" id="CHEBI:33738"/>
        <dbReference type="ChEBI" id="CHEBI:57783"/>
        <dbReference type="ChEBI" id="CHEBI:58349"/>
        <dbReference type="EC" id="1.18.1.2"/>
    </reaction>
</comment>
<dbReference type="EC" id="1.18.1.2" evidence="3"/>
<dbReference type="PRINTS" id="PR00419">
    <property type="entry name" value="ADXRDTASE"/>
</dbReference>
<keyword evidence="11" id="KW-1185">Reference proteome</keyword>
<dbReference type="InterPro" id="IPR021163">
    <property type="entry name" value="Ferredox_Rdtase_adrenod"/>
</dbReference>
<evidence type="ECO:0000256" key="8">
    <source>
        <dbReference type="ARBA" id="ARBA00047776"/>
    </source>
</evidence>
<dbReference type="InterPro" id="IPR055275">
    <property type="entry name" value="Ferredox_Rdtase"/>
</dbReference>
<dbReference type="PANTHER" id="PTHR48467:SF1">
    <property type="entry name" value="GLUTAMATE SYNTHASE 1 [NADH], CHLOROPLASTIC-LIKE"/>
    <property type="match status" value="1"/>
</dbReference>
<dbReference type="InterPro" id="IPR023753">
    <property type="entry name" value="FAD/NAD-binding_dom"/>
</dbReference>
<gene>
    <name evidence="10" type="ORF">GCM10023175_12640</name>
</gene>
<evidence type="ECO:0000259" key="9">
    <source>
        <dbReference type="Pfam" id="PF07992"/>
    </source>
</evidence>
<dbReference type="Gene3D" id="3.50.50.60">
    <property type="entry name" value="FAD/NAD(P)-binding domain"/>
    <property type="match status" value="1"/>
</dbReference>
<dbReference type="PANTHER" id="PTHR48467">
    <property type="entry name" value="GLUTAMATE SYNTHASE 1 [NADH], CHLOROPLASTIC-LIKE"/>
    <property type="match status" value="1"/>
</dbReference>
<dbReference type="SUPFAM" id="SSF51971">
    <property type="entry name" value="Nucleotide-binding domain"/>
    <property type="match status" value="1"/>
</dbReference>
<evidence type="ECO:0000313" key="11">
    <source>
        <dbReference type="Proteomes" id="UP001501598"/>
    </source>
</evidence>
<keyword evidence="4" id="KW-0285">Flavoprotein</keyword>
<dbReference type="EMBL" id="BAABGT010000019">
    <property type="protein sequence ID" value="GAA4540232.1"/>
    <property type="molecule type" value="Genomic_DNA"/>
</dbReference>
<dbReference type="SUPFAM" id="SSF51905">
    <property type="entry name" value="FAD/NAD(P)-binding domain"/>
    <property type="match status" value="1"/>
</dbReference>
<keyword evidence="7" id="KW-0560">Oxidoreductase</keyword>
<evidence type="ECO:0000256" key="5">
    <source>
        <dbReference type="ARBA" id="ARBA00022827"/>
    </source>
</evidence>
<dbReference type="Proteomes" id="UP001501598">
    <property type="component" value="Unassembled WGS sequence"/>
</dbReference>